<dbReference type="InterPro" id="IPR013520">
    <property type="entry name" value="Ribonucl_H"/>
</dbReference>
<proteinExistence type="predicted"/>
<dbReference type="Proteomes" id="UP001215087">
    <property type="component" value="Unassembled WGS sequence"/>
</dbReference>
<keyword evidence="2" id="KW-0269">Exonuclease</keyword>
<dbReference type="InterPro" id="IPR036397">
    <property type="entry name" value="RNaseH_sf"/>
</dbReference>
<reference evidence="2 3" key="1">
    <citation type="submission" date="2023-02" db="EMBL/GenBank/DDBJ databases">
        <title>Comparative genome analysis of Eubacterium limosum species.</title>
        <authorList>
            <person name="Bak J.E."/>
        </authorList>
    </citation>
    <scope>NUCLEOTIDE SEQUENCE [LARGE SCALE GENOMIC DNA]</scope>
    <source>
        <strain evidence="2 3">KGMB01548</strain>
    </source>
</reference>
<dbReference type="GO" id="GO:0004527">
    <property type="term" value="F:exonuclease activity"/>
    <property type="evidence" value="ECO:0007669"/>
    <property type="project" value="UniProtKB-KW"/>
</dbReference>
<feature type="domain" description="BRCT" evidence="1">
    <location>
        <begin position="308"/>
        <end position="400"/>
    </location>
</feature>
<sequence length="400" mass="45735">MSKERIYKGKSLDTFPDTYTVLDIETTGFDPSNDKILEIGALKVFNGNIVEEFEHLIYCEAVPPYISSLTGITPDILKSAPPLEHVLGEFLDFAEDFTIVGHNVHFDINFIYDKCLMHLNEYFQNNFVDTLRISRRSNIPCDNYKLETLCSYFGFVNPRAHRALDDCYATNFCYQRFMEDDSLFKEPDYTALANVESGTFYFSGKQCLYHGSFKISDEQIEKLLQLSGARHRSIYTQTVDIVILSQRSYDNYIKNNEGYFSCSEVLSENDFYKIFNLPLEVCQSSKSGSKKRESLKVSDIRPQCDCFDTSHPLFGQSCVFTGQLSIPRKEAMQIVVDHGGFCTSSVTKKTNFLIVGSFEYESRLRGDKSSKIIKAEESILKGQNIQIVPEQAFWDMVNDA</sequence>
<keyword evidence="2" id="KW-0378">Hydrolase</keyword>
<comment type="caution">
    <text evidence="2">The sequence shown here is derived from an EMBL/GenBank/DDBJ whole genome shotgun (WGS) entry which is preliminary data.</text>
</comment>
<evidence type="ECO:0000313" key="3">
    <source>
        <dbReference type="Proteomes" id="UP001215087"/>
    </source>
</evidence>
<evidence type="ECO:0000313" key="2">
    <source>
        <dbReference type="EMBL" id="MDE1471940.1"/>
    </source>
</evidence>
<dbReference type="InterPro" id="IPR006054">
    <property type="entry name" value="DnaQ"/>
</dbReference>
<dbReference type="PANTHER" id="PTHR30231:SF41">
    <property type="entry name" value="DNA POLYMERASE III SUBUNIT EPSILON"/>
    <property type="match status" value="1"/>
</dbReference>
<dbReference type="NCBIfam" id="TIGR00573">
    <property type="entry name" value="dnaq"/>
    <property type="match status" value="1"/>
</dbReference>
<dbReference type="Gene3D" id="3.40.50.10190">
    <property type="entry name" value="BRCT domain"/>
    <property type="match status" value="1"/>
</dbReference>
<dbReference type="PROSITE" id="PS50172">
    <property type="entry name" value="BRCT"/>
    <property type="match status" value="1"/>
</dbReference>
<dbReference type="Pfam" id="PF00533">
    <property type="entry name" value="BRCT"/>
    <property type="match status" value="1"/>
</dbReference>
<dbReference type="InterPro" id="IPR012337">
    <property type="entry name" value="RNaseH-like_sf"/>
</dbReference>
<evidence type="ECO:0000259" key="1">
    <source>
        <dbReference type="PROSITE" id="PS50172"/>
    </source>
</evidence>
<gene>
    <name evidence="2" type="ORF">PTZ04_16900</name>
</gene>
<dbReference type="EMBL" id="JAQSVD010000011">
    <property type="protein sequence ID" value="MDE1471940.1"/>
    <property type="molecule type" value="Genomic_DNA"/>
</dbReference>
<keyword evidence="2" id="KW-0540">Nuclease</keyword>
<dbReference type="CDD" id="cd06127">
    <property type="entry name" value="DEDDh"/>
    <property type="match status" value="1"/>
</dbReference>
<dbReference type="RefSeq" id="WP_227208662.1">
    <property type="nucleotide sequence ID" value="NZ_JAJCLO010000013.1"/>
</dbReference>
<dbReference type="Pfam" id="PF00929">
    <property type="entry name" value="RNase_T"/>
    <property type="match status" value="1"/>
</dbReference>
<dbReference type="CDD" id="cd17748">
    <property type="entry name" value="BRCT_DNA_ligase_like"/>
    <property type="match status" value="1"/>
</dbReference>
<accession>A0ABT5UT46</accession>
<keyword evidence="3" id="KW-1185">Reference proteome</keyword>
<dbReference type="PANTHER" id="PTHR30231">
    <property type="entry name" value="DNA POLYMERASE III SUBUNIT EPSILON"/>
    <property type="match status" value="1"/>
</dbReference>
<organism evidence="2 3">
    <name type="scientific">Eubacterium limosum</name>
    <dbReference type="NCBI Taxonomy" id="1736"/>
    <lineage>
        <taxon>Bacteria</taxon>
        <taxon>Bacillati</taxon>
        <taxon>Bacillota</taxon>
        <taxon>Clostridia</taxon>
        <taxon>Eubacteriales</taxon>
        <taxon>Eubacteriaceae</taxon>
        <taxon>Eubacterium</taxon>
    </lineage>
</organism>
<dbReference type="SMART" id="SM00479">
    <property type="entry name" value="EXOIII"/>
    <property type="match status" value="1"/>
</dbReference>
<dbReference type="SUPFAM" id="SSF52113">
    <property type="entry name" value="BRCT domain"/>
    <property type="match status" value="1"/>
</dbReference>
<dbReference type="InterPro" id="IPR001357">
    <property type="entry name" value="BRCT_dom"/>
</dbReference>
<dbReference type="InterPro" id="IPR036420">
    <property type="entry name" value="BRCT_dom_sf"/>
</dbReference>
<dbReference type="Gene3D" id="3.30.420.10">
    <property type="entry name" value="Ribonuclease H-like superfamily/Ribonuclease H"/>
    <property type="match status" value="1"/>
</dbReference>
<name>A0ABT5UT46_EUBLI</name>
<dbReference type="SUPFAM" id="SSF53098">
    <property type="entry name" value="Ribonuclease H-like"/>
    <property type="match status" value="1"/>
</dbReference>
<protein>
    <submittedName>
        <fullName evidence="2">Exonuclease domain-containing protein</fullName>
    </submittedName>
</protein>